<proteinExistence type="predicted"/>
<dbReference type="Proteomes" id="UP000530670">
    <property type="component" value="Unassembled WGS sequence"/>
</dbReference>
<dbReference type="AlphaFoldDB" id="A0A8H5S372"/>
<name>A0A8H5S372_9HYPO</name>
<evidence type="ECO:0000256" key="1">
    <source>
        <dbReference type="SAM" id="MobiDB-lite"/>
    </source>
</evidence>
<comment type="caution">
    <text evidence="2">The sequence shown here is derived from an EMBL/GenBank/DDBJ whole genome shotgun (WGS) entry which is preliminary data.</text>
</comment>
<dbReference type="RefSeq" id="XP_037209839.1">
    <property type="nucleotide sequence ID" value="XM_037349309.1"/>
</dbReference>
<dbReference type="EMBL" id="JAAQRI010000061">
    <property type="protein sequence ID" value="KAF5643754.1"/>
    <property type="molecule type" value="Genomic_DNA"/>
</dbReference>
<gene>
    <name evidence="2" type="ORF">FTJAE_3053</name>
</gene>
<reference evidence="2 3" key="1">
    <citation type="submission" date="2020-05" db="EMBL/GenBank/DDBJ databases">
        <title>Identification and distribution of gene clusters putatively required for synthesis of sphingolipid metabolism inhibitors in phylogenetically diverse species of the filamentous fungus Fusarium.</title>
        <authorList>
            <person name="Kim H.-S."/>
            <person name="Busman M."/>
            <person name="Brown D.W."/>
            <person name="Divon H."/>
            <person name="Uhlig S."/>
            <person name="Proctor R.H."/>
        </authorList>
    </citation>
    <scope>NUCLEOTIDE SEQUENCE [LARGE SCALE GENOMIC DNA]</scope>
    <source>
        <strain evidence="2 3">NRRL 66243</strain>
    </source>
</reference>
<evidence type="ECO:0000313" key="3">
    <source>
        <dbReference type="Proteomes" id="UP000530670"/>
    </source>
</evidence>
<accession>A0A8H5S372</accession>
<protein>
    <submittedName>
        <fullName evidence="2">Uncharacterized protein</fullName>
    </submittedName>
</protein>
<dbReference type="GeneID" id="59301579"/>
<dbReference type="OrthoDB" id="5242670at2759"/>
<keyword evidence="3" id="KW-1185">Reference proteome</keyword>
<feature type="region of interest" description="Disordered" evidence="1">
    <location>
        <begin position="24"/>
        <end position="63"/>
    </location>
</feature>
<evidence type="ECO:0000313" key="2">
    <source>
        <dbReference type="EMBL" id="KAF5643754.1"/>
    </source>
</evidence>
<sequence length="102" mass="11331">MNEPQDPILEAAAEIAAIAKRLEQVEPPSPALTSQNWIGGLRPGDGDSDIHEDEDQDNGGLEDRWTDALAVTSGYNEQEFIRFFDEIHDDIVAKYRAPNLLP</sequence>
<organism evidence="2 3">
    <name type="scientific">Fusarium tjaetaba</name>
    <dbReference type="NCBI Taxonomy" id="1567544"/>
    <lineage>
        <taxon>Eukaryota</taxon>
        <taxon>Fungi</taxon>
        <taxon>Dikarya</taxon>
        <taxon>Ascomycota</taxon>
        <taxon>Pezizomycotina</taxon>
        <taxon>Sordariomycetes</taxon>
        <taxon>Hypocreomycetidae</taxon>
        <taxon>Hypocreales</taxon>
        <taxon>Nectriaceae</taxon>
        <taxon>Fusarium</taxon>
        <taxon>Fusarium fujikuroi species complex</taxon>
    </lineage>
</organism>